<dbReference type="eggNOG" id="COG4531">
    <property type="taxonomic scope" value="Bacteria"/>
</dbReference>
<feature type="compositionally biased region" description="Basic and acidic residues" evidence="1">
    <location>
        <begin position="140"/>
        <end position="150"/>
    </location>
</feature>
<dbReference type="Proteomes" id="UP000028006">
    <property type="component" value="Unassembled WGS sequence"/>
</dbReference>
<feature type="chain" id="PRO_5001760630" description="Zinc-binding protein" evidence="2">
    <location>
        <begin position="24"/>
        <end position="210"/>
    </location>
</feature>
<comment type="caution">
    <text evidence="3">The sequence shown here is derived from an EMBL/GenBank/DDBJ whole genome shotgun (WGS) entry which is preliminary data.</text>
</comment>
<evidence type="ECO:0000313" key="4">
    <source>
        <dbReference type="Proteomes" id="UP000028006"/>
    </source>
</evidence>
<feature type="signal peptide" evidence="2">
    <location>
        <begin position="1"/>
        <end position="23"/>
    </location>
</feature>
<evidence type="ECO:0000256" key="1">
    <source>
        <dbReference type="SAM" id="MobiDB-lite"/>
    </source>
</evidence>
<dbReference type="InterPro" id="IPR021253">
    <property type="entry name" value="ZrgA-like"/>
</dbReference>
<accession>A0A081N8W5</accession>
<sequence>MRTSIRMAVAAACTLAFSGAVLAHSHHHDHDDVRHAGAHVHGEGKLNFATEGSELHMELMMPAHDILGFERITTHAQKQQLDKALAKLESENLWSLPAAAGCQLKTAHASTTKEVHVQDDHDHGHKHDDDHHHKHSGHDHHHDDHDAHDDGHMDISASYVYQCKDISQLNQFSTTLFESFPRSERIRVQGFTRSGQLSETMTPNQPQVRF</sequence>
<name>A0A081N8W5_9GAMM</name>
<keyword evidence="4" id="KW-1185">Reference proteome</keyword>
<dbReference type="EMBL" id="JOKG01000002">
    <property type="protein sequence ID" value="KEQ14888.1"/>
    <property type="molecule type" value="Genomic_DNA"/>
</dbReference>
<feature type="compositionally biased region" description="Basic and acidic residues" evidence="1">
    <location>
        <begin position="111"/>
        <end position="131"/>
    </location>
</feature>
<evidence type="ECO:0000256" key="2">
    <source>
        <dbReference type="SAM" id="SignalP"/>
    </source>
</evidence>
<evidence type="ECO:0008006" key="5">
    <source>
        <dbReference type="Google" id="ProtNLM"/>
    </source>
</evidence>
<proteinExistence type="predicted"/>
<keyword evidence="2" id="KW-0732">Signal</keyword>
<dbReference type="AlphaFoldDB" id="A0A081N8W5"/>
<evidence type="ECO:0000313" key="3">
    <source>
        <dbReference type="EMBL" id="KEQ14888.1"/>
    </source>
</evidence>
<feature type="region of interest" description="Disordered" evidence="1">
    <location>
        <begin position="107"/>
        <end position="150"/>
    </location>
</feature>
<reference evidence="3 4" key="1">
    <citation type="submission" date="2014-06" db="EMBL/GenBank/DDBJ databases">
        <title>Whole Genome Sequences of Three Symbiotic Endozoicomonas Bacteria.</title>
        <authorList>
            <person name="Neave M.J."/>
            <person name="Apprill A."/>
            <person name="Voolstra C.R."/>
        </authorList>
    </citation>
    <scope>NUCLEOTIDE SEQUENCE [LARGE SCALE GENOMIC DNA]</scope>
    <source>
        <strain evidence="3 4">LMG 24815</strain>
    </source>
</reference>
<dbReference type="Pfam" id="PF10986">
    <property type="entry name" value="ZrgA"/>
    <property type="match status" value="1"/>
</dbReference>
<dbReference type="RefSeq" id="WP_034875035.1">
    <property type="nucleotide sequence ID" value="NZ_JOKG01000002.1"/>
</dbReference>
<gene>
    <name evidence="3" type="ORF">GZ77_11540</name>
</gene>
<organism evidence="3 4">
    <name type="scientific">Endozoicomonas montiporae</name>
    <dbReference type="NCBI Taxonomy" id="1027273"/>
    <lineage>
        <taxon>Bacteria</taxon>
        <taxon>Pseudomonadati</taxon>
        <taxon>Pseudomonadota</taxon>
        <taxon>Gammaproteobacteria</taxon>
        <taxon>Oceanospirillales</taxon>
        <taxon>Endozoicomonadaceae</taxon>
        <taxon>Endozoicomonas</taxon>
    </lineage>
</organism>
<protein>
    <recommendedName>
        <fullName evidence="5">Zinc-binding protein</fullName>
    </recommendedName>
</protein>